<evidence type="ECO:0000256" key="4">
    <source>
        <dbReference type="ARBA" id="ARBA00023136"/>
    </source>
</evidence>
<feature type="transmembrane region" description="Helical" evidence="7">
    <location>
        <begin position="214"/>
        <end position="230"/>
    </location>
</feature>
<dbReference type="HOGENOM" id="CLU_046870_0_0_1"/>
<dbReference type="GeneID" id="27700122"/>
<feature type="compositionally biased region" description="Polar residues" evidence="6">
    <location>
        <begin position="318"/>
        <end position="340"/>
    </location>
</feature>
<reference evidence="9" key="1">
    <citation type="submission" date="2015-01" db="EMBL/GenBank/DDBJ databases">
        <title>The Genome Sequence of Cladophialophora bantiana CBS 173.52.</title>
        <authorList>
            <consortium name="The Broad Institute Genomics Platform"/>
            <person name="Cuomo C."/>
            <person name="de Hoog S."/>
            <person name="Gorbushina A."/>
            <person name="Stielow B."/>
            <person name="Teixiera M."/>
            <person name="Abouelleil A."/>
            <person name="Chapman S.B."/>
            <person name="Priest M."/>
            <person name="Young S.K."/>
            <person name="Wortman J."/>
            <person name="Nusbaum C."/>
            <person name="Birren B."/>
        </authorList>
    </citation>
    <scope>NUCLEOTIDE SEQUENCE [LARGE SCALE GENOMIC DNA]</scope>
    <source>
        <strain evidence="9">CBS 173.52</strain>
    </source>
</reference>
<dbReference type="EMBL" id="KN846989">
    <property type="protein sequence ID" value="KIW92210.1"/>
    <property type="molecule type" value="Genomic_DNA"/>
</dbReference>
<evidence type="ECO:0000256" key="5">
    <source>
        <dbReference type="ARBA" id="ARBA00038359"/>
    </source>
</evidence>
<comment type="similarity">
    <text evidence="5">Belongs to the SAT4 family.</text>
</comment>
<dbReference type="Pfam" id="PF20684">
    <property type="entry name" value="Fung_rhodopsin"/>
    <property type="match status" value="1"/>
</dbReference>
<evidence type="ECO:0000313" key="10">
    <source>
        <dbReference type="Proteomes" id="UP000053789"/>
    </source>
</evidence>
<keyword evidence="4 7" id="KW-0472">Membrane</keyword>
<proteinExistence type="inferred from homology"/>
<evidence type="ECO:0000259" key="8">
    <source>
        <dbReference type="Pfam" id="PF20684"/>
    </source>
</evidence>
<feature type="compositionally biased region" description="Basic and acidic residues" evidence="6">
    <location>
        <begin position="353"/>
        <end position="372"/>
    </location>
</feature>
<gene>
    <name evidence="9" type="ORF">Z519_07194</name>
</gene>
<name>A0A0D2HN15_CLAB1</name>
<feature type="transmembrane region" description="Helical" evidence="7">
    <location>
        <begin position="89"/>
        <end position="110"/>
    </location>
</feature>
<feature type="domain" description="Rhodopsin" evidence="8">
    <location>
        <begin position="28"/>
        <end position="269"/>
    </location>
</feature>
<dbReference type="GO" id="GO:0016020">
    <property type="term" value="C:membrane"/>
    <property type="evidence" value="ECO:0007669"/>
    <property type="project" value="UniProtKB-SubCell"/>
</dbReference>
<dbReference type="VEuPathDB" id="FungiDB:Z519_07194"/>
<evidence type="ECO:0000256" key="1">
    <source>
        <dbReference type="ARBA" id="ARBA00004141"/>
    </source>
</evidence>
<feature type="transmembrane region" description="Helical" evidence="7">
    <location>
        <begin position="46"/>
        <end position="69"/>
    </location>
</feature>
<dbReference type="InterPro" id="IPR052337">
    <property type="entry name" value="SAT4-like"/>
</dbReference>
<keyword evidence="2 7" id="KW-0812">Transmembrane</keyword>
<evidence type="ECO:0000256" key="3">
    <source>
        <dbReference type="ARBA" id="ARBA00022989"/>
    </source>
</evidence>
<feature type="transmembrane region" description="Helical" evidence="7">
    <location>
        <begin position="131"/>
        <end position="152"/>
    </location>
</feature>
<accession>A0A0D2HN15</accession>
<keyword evidence="10" id="KW-1185">Reference proteome</keyword>
<dbReference type="PANTHER" id="PTHR33048">
    <property type="entry name" value="PTH11-LIKE INTEGRAL MEMBRANE PROTEIN (AFU_ORTHOLOGUE AFUA_5G11245)"/>
    <property type="match status" value="1"/>
</dbReference>
<dbReference type="AlphaFoldDB" id="A0A0D2HN15"/>
<dbReference type="PANTHER" id="PTHR33048:SF146">
    <property type="entry name" value="INTEGRAL MEMBRANE PROTEIN"/>
    <property type="match status" value="1"/>
</dbReference>
<dbReference type="OrthoDB" id="2988756at2759"/>
<dbReference type="InterPro" id="IPR049326">
    <property type="entry name" value="Rhodopsin_dom_fungi"/>
</dbReference>
<feature type="transmembrane region" description="Helical" evidence="7">
    <location>
        <begin position="250"/>
        <end position="270"/>
    </location>
</feature>
<evidence type="ECO:0000256" key="7">
    <source>
        <dbReference type="SAM" id="Phobius"/>
    </source>
</evidence>
<dbReference type="Proteomes" id="UP000053789">
    <property type="component" value="Unassembled WGS sequence"/>
</dbReference>
<feature type="transmembrane region" description="Helical" evidence="7">
    <location>
        <begin position="180"/>
        <end position="202"/>
    </location>
</feature>
<evidence type="ECO:0000256" key="2">
    <source>
        <dbReference type="ARBA" id="ARBA00022692"/>
    </source>
</evidence>
<organism evidence="9 10">
    <name type="scientific">Cladophialophora bantiana (strain ATCC 10958 / CBS 173.52 / CDC B-1940 / NIH 8579)</name>
    <name type="common">Xylohypha bantiana</name>
    <dbReference type="NCBI Taxonomy" id="1442370"/>
    <lineage>
        <taxon>Eukaryota</taxon>
        <taxon>Fungi</taxon>
        <taxon>Dikarya</taxon>
        <taxon>Ascomycota</taxon>
        <taxon>Pezizomycotina</taxon>
        <taxon>Eurotiomycetes</taxon>
        <taxon>Chaetothyriomycetidae</taxon>
        <taxon>Chaetothyriales</taxon>
        <taxon>Herpotrichiellaceae</taxon>
        <taxon>Cladophialophora</taxon>
    </lineage>
</organism>
<evidence type="ECO:0000256" key="6">
    <source>
        <dbReference type="SAM" id="MobiDB-lite"/>
    </source>
</evidence>
<evidence type="ECO:0000313" key="9">
    <source>
        <dbReference type="EMBL" id="KIW92210.1"/>
    </source>
</evidence>
<sequence>MGANYVTETSVRATGITMIVLTTMVAGLRIGVSVEQQRKFGWDDGWLLAAYIFFLALSILYIVAAPVMFRLTKLASGEIPLYPTVADDGLFIQKIFFVTTSGLWLCLWCVKFSLMAVYKKLMNSLPHKLRLWWAVIIFCLVVLAGAITSSMLSCSSMKAWFTAGACSTPRDIKAASISLWYAYAVDILTDLMIMLLPLDLIWSLKMPRTQKASIGALFCLGFICIAVATIRVKELGSTVNNSQPSTTWLALWGIVESSIAVLIGCGPGLYRKARTIYQTRHGSNPSRGYARYANSNSARPRGQPQSIVLENYQTKKARTNTGSKLNDAASSQEELANTNLEPGIGDTKTASESIKERDADSVRRWEERPHAY</sequence>
<feature type="region of interest" description="Disordered" evidence="6">
    <location>
        <begin position="318"/>
        <end position="372"/>
    </location>
</feature>
<dbReference type="RefSeq" id="XP_016618879.1">
    <property type="nucleotide sequence ID" value="XM_016764929.1"/>
</dbReference>
<keyword evidence="3 7" id="KW-1133">Transmembrane helix</keyword>
<protein>
    <recommendedName>
        <fullName evidence="8">Rhodopsin domain-containing protein</fullName>
    </recommendedName>
</protein>
<feature type="transmembrane region" description="Helical" evidence="7">
    <location>
        <begin position="12"/>
        <end position="34"/>
    </location>
</feature>
<comment type="subcellular location">
    <subcellularLocation>
        <location evidence="1">Membrane</location>
        <topology evidence="1">Multi-pass membrane protein</topology>
    </subcellularLocation>
</comment>